<keyword evidence="1" id="KW-0810">Translation regulation</keyword>
<dbReference type="NCBIfam" id="TIGR00741">
    <property type="entry name" value="yfiA"/>
    <property type="match status" value="1"/>
</dbReference>
<dbReference type="GO" id="GO:0043024">
    <property type="term" value="F:ribosomal small subunit binding"/>
    <property type="evidence" value="ECO:0007669"/>
    <property type="project" value="TreeGrafter"/>
</dbReference>
<organism evidence="2 3">
    <name type="scientific">Candidatus Zambryskibacteria bacterium RIFCSPLOWO2_01_FULL_35_19</name>
    <dbReference type="NCBI Taxonomy" id="1802757"/>
    <lineage>
        <taxon>Bacteria</taxon>
        <taxon>Candidatus Zambryskiibacteriota</taxon>
    </lineage>
</organism>
<comment type="caution">
    <text evidence="2">The sequence shown here is derived from an EMBL/GenBank/DDBJ whole genome shotgun (WGS) entry which is preliminary data.</text>
</comment>
<reference evidence="2 3" key="1">
    <citation type="journal article" date="2016" name="Nat. Commun.">
        <title>Thousands of microbial genomes shed light on interconnected biogeochemical processes in an aquifer system.</title>
        <authorList>
            <person name="Anantharaman K."/>
            <person name="Brown C.T."/>
            <person name="Hug L.A."/>
            <person name="Sharon I."/>
            <person name="Castelle C.J."/>
            <person name="Probst A.J."/>
            <person name="Thomas B.C."/>
            <person name="Singh A."/>
            <person name="Wilkins M.J."/>
            <person name="Karaoz U."/>
            <person name="Brodie E.L."/>
            <person name="Williams K.H."/>
            <person name="Hubbard S.S."/>
            <person name="Banfield J.F."/>
        </authorList>
    </citation>
    <scope>NUCLEOTIDE SEQUENCE [LARGE SCALE GENOMIC DNA]</scope>
</reference>
<dbReference type="GO" id="GO:0045900">
    <property type="term" value="P:negative regulation of translational elongation"/>
    <property type="evidence" value="ECO:0007669"/>
    <property type="project" value="TreeGrafter"/>
</dbReference>
<dbReference type="Gene3D" id="3.30.160.100">
    <property type="entry name" value="Ribosome hibernation promotion factor-like"/>
    <property type="match status" value="1"/>
</dbReference>
<gene>
    <name evidence="2" type="ORF">A3A90_00040</name>
</gene>
<evidence type="ECO:0000256" key="1">
    <source>
        <dbReference type="ARBA" id="ARBA00022845"/>
    </source>
</evidence>
<dbReference type="InterPro" id="IPR036567">
    <property type="entry name" value="RHF-like"/>
</dbReference>
<name>A0A1G2TXD0_9BACT</name>
<protein>
    <submittedName>
        <fullName evidence="2">Ribosomal subunit interface protein</fullName>
    </submittedName>
</protein>
<dbReference type="SUPFAM" id="SSF69754">
    <property type="entry name" value="Ribosome binding protein Y (YfiA homologue)"/>
    <property type="match status" value="1"/>
</dbReference>
<sequence>MKINIKATNISLTPAISEYIEKKINTLNKFYKEDEEIIINVEVGKTTEHHKSGDIFRAEIHIRPRGNEYYASAETEDLYASIDQVKNNIVRELTSTRKRAMRLIRKGGSGIKNILRGVSDIGGKSWKRIRNKK</sequence>
<evidence type="ECO:0000313" key="3">
    <source>
        <dbReference type="Proteomes" id="UP000178404"/>
    </source>
</evidence>
<dbReference type="InterPro" id="IPR050574">
    <property type="entry name" value="HPF/YfiA_ribosome-assoc"/>
</dbReference>
<accession>A0A1G2TXD0</accession>
<dbReference type="PANTHER" id="PTHR33231">
    <property type="entry name" value="30S RIBOSOMAL PROTEIN"/>
    <property type="match status" value="1"/>
</dbReference>
<dbReference type="InterPro" id="IPR003489">
    <property type="entry name" value="RHF/RaiA"/>
</dbReference>
<dbReference type="EMBL" id="MHWA01000009">
    <property type="protein sequence ID" value="OHB01809.1"/>
    <property type="molecule type" value="Genomic_DNA"/>
</dbReference>
<dbReference type="Pfam" id="PF02482">
    <property type="entry name" value="Ribosomal_S30AE"/>
    <property type="match status" value="1"/>
</dbReference>
<evidence type="ECO:0000313" key="2">
    <source>
        <dbReference type="EMBL" id="OHB01809.1"/>
    </source>
</evidence>
<dbReference type="GO" id="GO:0022627">
    <property type="term" value="C:cytosolic small ribosomal subunit"/>
    <property type="evidence" value="ECO:0007669"/>
    <property type="project" value="TreeGrafter"/>
</dbReference>
<dbReference type="Proteomes" id="UP000178404">
    <property type="component" value="Unassembled WGS sequence"/>
</dbReference>
<dbReference type="AlphaFoldDB" id="A0A1G2TXD0"/>
<proteinExistence type="predicted"/>
<dbReference type="PANTHER" id="PTHR33231:SF1">
    <property type="entry name" value="30S RIBOSOMAL PROTEIN"/>
    <property type="match status" value="1"/>
</dbReference>
<dbReference type="CDD" id="cd00552">
    <property type="entry name" value="RaiA"/>
    <property type="match status" value="1"/>
</dbReference>